<dbReference type="AlphaFoldDB" id="A0A3D8SW20"/>
<evidence type="ECO:0008006" key="3">
    <source>
        <dbReference type="Google" id="ProtNLM"/>
    </source>
</evidence>
<dbReference type="GeneID" id="38112143"/>
<organism evidence="1 2">
    <name type="scientific">Aspergillus mulundensis</name>
    <dbReference type="NCBI Taxonomy" id="1810919"/>
    <lineage>
        <taxon>Eukaryota</taxon>
        <taxon>Fungi</taxon>
        <taxon>Dikarya</taxon>
        <taxon>Ascomycota</taxon>
        <taxon>Pezizomycotina</taxon>
        <taxon>Eurotiomycetes</taxon>
        <taxon>Eurotiomycetidae</taxon>
        <taxon>Eurotiales</taxon>
        <taxon>Aspergillaceae</taxon>
        <taxon>Aspergillus</taxon>
        <taxon>Aspergillus subgen. Nidulantes</taxon>
    </lineage>
</organism>
<protein>
    <recommendedName>
        <fullName evidence="3">F-box domain-containing protein</fullName>
    </recommendedName>
</protein>
<evidence type="ECO:0000313" key="1">
    <source>
        <dbReference type="EMBL" id="RDW89998.1"/>
    </source>
</evidence>
<dbReference type="STRING" id="1810919.A0A3D8SW20"/>
<name>A0A3D8SW20_9EURO</name>
<reference evidence="1 2" key="1">
    <citation type="journal article" date="2018" name="IMA Fungus">
        <title>IMA Genome-F 9: Draft genome sequence of Annulohypoxylon stygium, Aspergillus mulundensis, Berkeleyomyces basicola (syn. Thielaviopsis basicola), Ceratocystis smalleyi, two Cercospora beticola strains, Coleophoma cylindrospora, Fusarium fracticaudum, Phialophora cf. hyalina, and Morchella septimelata.</title>
        <authorList>
            <person name="Wingfield B.D."/>
            <person name="Bills G.F."/>
            <person name="Dong Y."/>
            <person name="Huang W."/>
            <person name="Nel W.J."/>
            <person name="Swalarsk-Parry B.S."/>
            <person name="Vaghefi N."/>
            <person name="Wilken P.M."/>
            <person name="An Z."/>
            <person name="de Beer Z.W."/>
            <person name="De Vos L."/>
            <person name="Chen L."/>
            <person name="Duong T.A."/>
            <person name="Gao Y."/>
            <person name="Hammerbacher A."/>
            <person name="Kikkert J.R."/>
            <person name="Li Y."/>
            <person name="Li H."/>
            <person name="Li K."/>
            <person name="Li Q."/>
            <person name="Liu X."/>
            <person name="Ma X."/>
            <person name="Naidoo K."/>
            <person name="Pethybridge S.J."/>
            <person name="Sun J."/>
            <person name="Steenkamp E.T."/>
            <person name="van der Nest M.A."/>
            <person name="van Wyk S."/>
            <person name="Wingfield M.J."/>
            <person name="Xiong C."/>
            <person name="Yue Q."/>
            <person name="Zhang X."/>
        </authorList>
    </citation>
    <scope>NUCLEOTIDE SEQUENCE [LARGE SCALE GENOMIC DNA]</scope>
    <source>
        <strain evidence="1 2">DSM 5745</strain>
    </source>
</reference>
<dbReference type="RefSeq" id="XP_026606952.1">
    <property type="nucleotide sequence ID" value="XM_026743789.1"/>
</dbReference>
<dbReference type="EMBL" id="PVWQ01000002">
    <property type="protein sequence ID" value="RDW89998.1"/>
    <property type="molecule type" value="Genomic_DNA"/>
</dbReference>
<gene>
    <name evidence="1" type="ORF">DSM5745_01773</name>
</gene>
<keyword evidence="2" id="KW-1185">Reference proteome</keyword>
<comment type="caution">
    <text evidence="1">The sequence shown here is derived from an EMBL/GenBank/DDBJ whole genome shotgun (WGS) entry which is preliminary data.</text>
</comment>
<dbReference type="OrthoDB" id="4802432at2759"/>
<dbReference type="Proteomes" id="UP000256690">
    <property type="component" value="Unassembled WGS sequence"/>
</dbReference>
<proteinExistence type="predicted"/>
<sequence length="515" mass="59120">MGQHLPLELIALIAEYRRDDSKRFLTQYALVGRTWQAAFEPFIYDRVWIHSEPFTTGKRATSIEALSLNTPHVVARRKMIREIFYCIILPLDLPDYERIIVKTSEQTYTPHSFIRRANNQAFTGAILSLFRFLASVDAEQRVTIRFETLGRDKGYDPGTVPWDRPGAARGKWAVRPYRAESSNHNGPLPRAPCVDRIIADDQWLYRGNSKRIRLEAACWIAQACPALSQFEWEADDTALPEHVDYAQHRRQAVAEALLHLPTTLQIFNLRSLTIDPLHESLPAPVLCSKEHDLLSTNLRHMSVQLREIDLYEVPLANDFLCPLNDHGKPRGQPIEWPLLEQVFISRPDFLPSGEWLKDPGPITQEFEIGDIEDPGFDYAEFIERLGRRDPRTGTHIWWDRAVINRELYLLNCISTGYAARGMPRLQLMDIGFTSAMEVSTYMQFVREQAAGEATLTWNGDGYNNHKPDERVAHAWGFALSRMAKNQESWGNDLIGDYIRYSAAVSWENPVDSVMR</sequence>
<evidence type="ECO:0000313" key="2">
    <source>
        <dbReference type="Proteomes" id="UP000256690"/>
    </source>
</evidence>
<accession>A0A3D8SW20</accession>